<evidence type="ECO:0000313" key="2">
    <source>
        <dbReference type="EMBL" id="QGG48038.1"/>
    </source>
</evidence>
<accession>A0A5Q2MZ58</accession>
<proteinExistence type="predicted"/>
<keyword evidence="2" id="KW-0378">Hydrolase</keyword>
<evidence type="ECO:0000313" key="3">
    <source>
        <dbReference type="Proteomes" id="UP000366051"/>
    </source>
</evidence>
<name>A0A5Q2MZ58_9FIRM</name>
<dbReference type="GO" id="GO:0015668">
    <property type="term" value="F:type III site-specific deoxyribonuclease activity"/>
    <property type="evidence" value="ECO:0007669"/>
    <property type="project" value="UniProtKB-EC"/>
</dbReference>
<dbReference type="InterPro" id="IPR045572">
    <property type="entry name" value="RE_endonuc_C"/>
</dbReference>
<keyword evidence="3" id="KW-1185">Reference proteome</keyword>
<evidence type="ECO:0000259" key="1">
    <source>
        <dbReference type="Pfam" id="PF19778"/>
    </source>
</evidence>
<feature type="domain" description="Type III restriction enzyme C-terminal endonuclease" evidence="1">
    <location>
        <begin position="3"/>
        <end position="82"/>
    </location>
</feature>
<organism evidence="2 3">
    <name type="scientific">Heliorestis convoluta</name>
    <dbReference type="NCBI Taxonomy" id="356322"/>
    <lineage>
        <taxon>Bacteria</taxon>
        <taxon>Bacillati</taxon>
        <taxon>Bacillota</taxon>
        <taxon>Clostridia</taxon>
        <taxon>Eubacteriales</taxon>
        <taxon>Heliobacteriaceae</taxon>
        <taxon>Heliorestis</taxon>
    </lineage>
</organism>
<dbReference type="EC" id="3.1.21.5" evidence="2"/>
<dbReference type="KEGG" id="hcv:FTV88_1940"/>
<reference evidence="3" key="1">
    <citation type="submission" date="2019-11" db="EMBL/GenBank/DDBJ databases">
        <title>Genome sequence of Heliorestis convoluta strain HH, an alkaliphilic and minimalistic phototrophic bacterium from a soda lake in Egypt.</title>
        <authorList>
            <person name="Dewey E.D."/>
            <person name="Stokes L.M."/>
            <person name="Burchell B.M."/>
            <person name="Shaffer K.N."/>
            <person name="Huntington A.M."/>
            <person name="Baker J.M."/>
            <person name="Nadendla S."/>
            <person name="Giglio M.G."/>
            <person name="Touchman J.W."/>
            <person name="Blankenship R.E."/>
            <person name="Madigan M.T."/>
            <person name="Sattley W.M."/>
        </authorList>
    </citation>
    <scope>NUCLEOTIDE SEQUENCE [LARGE SCALE GENOMIC DNA]</scope>
    <source>
        <strain evidence="3">HH</strain>
    </source>
</reference>
<dbReference type="EMBL" id="CP045875">
    <property type="protein sequence ID" value="QGG48038.1"/>
    <property type="molecule type" value="Genomic_DNA"/>
</dbReference>
<gene>
    <name evidence="2" type="ORF">FTV88_1940</name>
</gene>
<dbReference type="Proteomes" id="UP000366051">
    <property type="component" value="Chromosome"/>
</dbReference>
<dbReference type="AlphaFoldDB" id="A0A5Q2MZ58"/>
<protein>
    <submittedName>
        <fullName evidence="2">Type III restriction enzyme, res subunit</fullName>
        <ecNumber evidence="2">3.1.21.5</ecNumber>
    </submittedName>
</protein>
<sequence length="93" mass="10802">MLLYTKIRKGGFVIDTPYGEYSPDWAVIRKGENNKARLFFIVETKIDKIERDLSEVEKTKIKCGKLHFKAVAQDVQFKQAKNYDDFLQKIGVS</sequence>
<dbReference type="Pfam" id="PF19778">
    <property type="entry name" value="RE_endonuc"/>
    <property type="match status" value="1"/>
</dbReference>